<dbReference type="OrthoDB" id="75921at2759"/>
<organism evidence="2 3">
    <name type="scientific">Streblomastix strix</name>
    <dbReference type="NCBI Taxonomy" id="222440"/>
    <lineage>
        <taxon>Eukaryota</taxon>
        <taxon>Metamonada</taxon>
        <taxon>Preaxostyla</taxon>
        <taxon>Oxymonadida</taxon>
        <taxon>Streblomastigidae</taxon>
        <taxon>Streblomastix</taxon>
    </lineage>
</organism>
<protein>
    <recommendedName>
        <fullName evidence="4">Right handed beta helix domain-containing protein</fullName>
    </recommendedName>
</protein>
<dbReference type="EMBL" id="SNRW01006114">
    <property type="protein sequence ID" value="KAA6383699.1"/>
    <property type="molecule type" value="Genomic_DNA"/>
</dbReference>
<dbReference type="PANTHER" id="PTHR11319:SF35">
    <property type="entry name" value="OUTER MEMBRANE PROTEIN PMPC-RELATED"/>
    <property type="match status" value="1"/>
</dbReference>
<evidence type="ECO:0000313" key="3">
    <source>
        <dbReference type="Proteomes" id="UP000324800"/>
    </source>
</evidence>
<evidence type="ECO:0008006" key="4">
    <source>
        <dbReference type="Google" id="ProtNLM"/>
    </source>
</evidence>
<feature type="transmembrane region" description="Helical" evidence="1">
    <location>
        <begin position="408"/>
        <end position="427"/>
    </location>
</feature>
<proteinExistence type="predicted"/>
<accession>A0A5J4VN12</accession>
<name>A0A5J4VN12_9EUKA</name>
<keyword evidence="1" id="KW-0812">Transmembrane</keyword>
<reference evidence="2 3" key="1">
    <citation type="submission" date="2019-03" db="EMBL/GenBank/DDBJ databases">
        <title>Single cell metagenomics reveals metabolic interactions within the superorganism composed of flagellate Streblomastix strix and complex community of Bacteroidetes bacteria on its surface.</title>
        <authorList>
            <person name="Treitli S.C."/>
            <person name="Kolisko M."/>
            <person name="Husnik F."/>
            <person name="Keeling P."/>
            <person name="Hampl V."/>
        </authorList>
    </citation>
    <scope>NUCLEOTIDE SEQUENCE [LARGE SCALE GENOMIC DNA]</scope>
    <source>
        <strain evidence="2">ST1C</strain>
    </source>
</reference>
<dbReference type="SUPFAM" id="SSF51126">
    <property type="entry name" value="Pectin lyase-like"/>
    <property type="match status" value="1"/>
</dbReference>
<evidence type="ECO:0000313" key="2">
    <source>
        <dbReference type="EMBL" id="KAA6383699.1"/>
    </source>
</evidence>
<sequence>MRITINDSSDIFEVIYCSFTDCGNTGDQEYIDGGALHFRISNGATVSIFDSTFKGCTADYGGAIVLYVTTDGQATIYNVSIQECIAHDGGGIYLQLHTGAVVTISGLCTFSECSAKYGGGFYAEVFNRSSQIIFLDSLSIQGCSNCTSGGGAYIHTFDANISISNILFDQCNAQYAGGLLLDGDNSKVYLNGTVFQNCTASVYGGAIRILINEEHNSFEIIDIIITNCSAQIGGGIYCETVNSELIIYNSQILFCLAFNGSGGIFFDLANSELQIFNVTVSECRTYYGNGGGLYSNINRNSRIVLDQSCYFYECQSQNGGDALFQSCQASEELHNTNQSQGFGGGIFLTGSGDYEIQSYGLSLIGMKIVDNTADNGGNSLFLSISKVKQFCQFGIKGDNFWFKDCCTAALFSTTMFVSGGAITYLVIEILVKKLILIFPASFSLGNQVLHIITILLGFKSDDTSMDVLDAAQIVQITVIFVVRAQVVVAQDVLMDVQIAAQIVLNINKVIKKNKEEQKKLNSKNLKK</sequence>
<comment type="caution">
    <text evidence="2">The sequence shown here is derived from an EMBL/GenBank/DDBJ whole genome shotgun (WGS) entry which is preliminary data.</text>
</comment>
<dbReference type="Proteomes" id="UP000324800">
    <property type="component" value="Unassembled WGS sequence"/>
</dbReference>
<evidence type="ECO:0000256" key="1">
    <source>
        <dbReference type="SAM" id="Phobius"/>
    </source>
</evidence>
<keyword evidence="1" id="KW-1133">Transmembrane helix</keyword>
<dbReference type="AlphaFoldDB" id="A0A5J4VN12"/>
<dbReference type="PANTHER" id="PTHR11319">
    <property type="entry name" value="G PROTEIN-COUPLED RECEPTOR-RELATED"/>
    <property type="match status" value="1"/>
</dbReference>
<feature type="transmembrane region" description="Helical" evidence="1">
    <location>
        <begin position="434"/>
        <end position="458"/>
    </location>
</feature>
<feature type="transmembrane region" description="Helical" evidence="1">
    <location>
        <begin position="470"/>
        <end position="489"/>
    </location>
</feature>
<dbReference type="InterPro" id="IPR011050">
    <property type="entry name" value="Pectin_lyase_fold/virulence"/>
</dbReference>
<keyword evidence="1" id="KW-0472">Membrane</keyword>
<gene>
    <name evidence="2" type="ORF">EZS28_020775</name>
</gene>